<keyword evidence="3" id="KW-0349">Heme</keyword>
<evidence type="ECO:0000256" key="6">
    <source>
        <dbReference type="ARBA" id="ARBA00023004"/>
    </source>
</evidence>
<dbReference type="InterPro" id="IPR036136">
    <property type="entry name" value="Nit/Sulf_reduc_fer-like_dom_sf"/>
</dbReference>
<sequence length="590" mass="65530">MANKKEDVKAEMYGDAVREKIEEFAESGWESIPEDEREEWFTRFKFWGVFHQRDGQESYFMMRLNNCGGVLEPDQLRAIAEVADEYARGPAENPRWGNGWVDYTTRQSIQLHWLKLADIPEIWEKLEAVGVSSRSAGGDTMRNISGCPVAGKSAAEYVPSRELLDEIEAGIRGDDDLANLPRKFNISVTGCKQGCAQDSINDVALEPAHRPVEAEQVRGFNVRVGGGLGGREPRKARSLDLFVTPEHAYETVRAFVELYCEEGNRQNRNKNRARFFVDEWGTEAIREELDERLDFELLHAGTDFRGEYTYNAGREDADGEHDHVGVHDQTEDLSYVGLSVPVGRMPADDALALADLADEYGSGEIRLSRRQNPLVMDVPDERVDDLLDAPLLETYSPNPSVFTRGGMACTGTEFCSIALAETKTRMAETLGWLQRNVEVPDDVSQLKIHCSGCTADCGQAMSADIGLQGMRARKDGEMVEAMDVGVGGGIGQEPTFIDWVHQRVPADEVPGLLKNIVETYAEMRNDGQTFREWVEATGHETIAELAEPEETDYVDPCLTDAKQAWYPFAEGDGPAPTDADGTPLGVESDD</sequence>
<dbReference type="EC" id="1.7.7.1" evidence="12"/>
<feature type="domain" description="Nitrite/Sulfite reductase ferredoxin-like" evidence="10">
    <location>
        <begin position="56"/>
        <end position="90"/>
    </location>
</feature>
<evidence type="ECO:0000313" key="11">
    <source>
        <dbReference type="EMBL" id="GGM60048.1"/>
    </source>
</evidence>
<dbReference type="GO" id="GO:0048307">
    <property type="term" value="F:ferredoxin-nitrite reductase activity"/>
    <property type="evidence" value="ECO:0007669"/>
    <property type="project" value="UniProtKB-EC"/>
</dbReference>
<dbReference type="SUPFAM" id="SSF56014">
    <property type="entry name" value="Nitrite and sulphite reductase 4Fe-4S domain-like"/>
    <property type="match status" value="2"/>
</dbReference>
<evidence type="ECO:0000259" key="10">
    <source>
        <dbReference type="Pfam" id="PF03460"/>
    </source>
</evidence>
<feature type="domain" description="Nitrite/Sulfite reductase ferredoxin-like" evidence="10">
    <location>
        <begin position="95"/>
        <end position="129"/>
    </location>
</feature>
<dbReference type="PRINTS" id="PR00397">
    <property type="entry name" value="SIROHAEM"/>
</dbReference>
<keyword evidence="5 12" id="KW-0560">Oxidoreductase</keyword>
<dbReference type="GO" id="GO:0020037">
    <property type="term" value="F:heme binding"/>
    <property type="evidence" value="ECO:0007669"/>
    <property type="project" value="InterPro"/>
</dbReference>
<dbReference type="Pfam" id="PF01077">
    <property type="entry name" value="NIR_SIR"/>
    <property type="match status" value="2"/>
</dbReference>
<keyword evidence="13" id="KW-1185">Reference proteome</keyword>
<keyword evidence="4" id="KW-0479">Metal-binding</keyword>
<proteinExistence type="inferred from homology"/>
<dbReference type="GO" id="GO:0051539">
    <property type="term" value="F:4 iron, 4 sulfur cluster binding"/>
    <property type="evidence" value="ECO:0007669"/>
    <property type="project" value="UniProtKB-KW"/>
</dbReference>
<dbReference type="RefSeq" id="WP_188870065.1">
    <property type="nucleotide sequence ID" value="NZ_BMOO01000002.1"/>
</dbReference>
<evidence type="ECO:0000256" key="2">
    <source>
        <dbReference type="ARBA" id="ARBA00022485"/>
    </source>
</evidence>
<dbReference type="EMBL" id="BMOO01000002">
    <property type="protein sequence ID" value="GGM60048.1"/>
    <property type="molecule type" value="Genomic_DNA"/>
</dbReference>
<dbReference type="PROSITE" id="PS00365">
    <property type="entry name" value="NIR_SIR"/>
    <property type="match status" value="2"/>
</dbReference>
<dbReference type="GO" id="GO:0046872">
    <property type="term" value="F:metal ion binding"/>
    <property type="evidence" value="ECO:0007669"/>
    <property type="project" value="UniProtKB-KW"/>
</dbReference>
<dbReference type="OrthoDB" id="15347at2157"/>
<dbReference type="PANTHER" id="PTHR32439">
    <property type="entry name" value="FERREDOXIN--NITRITE REDUCTASE, CHLOROPLASTIC"/>
    <property type="match status" value="1"/>
</dbReference>
<evidence type="ECO:0000256" key="3">
    <source>
        <dbReference type="ARBA" id="ARBA00022617"/>
    </source>
</evidence>
<comment type="similarity">
    <text evidence="1">Belongs to the nitrite and sulfite reductase 4Fe-4S domain family.</text>
</comment>
<keyword evidence="7" id="KW-0411">Iron-sulfur</keyword>
<comment type="caution">
    <text evidence="11">The sequence shown here is derived from an EMBL/GenBank/DDBJ whole genome shotgun (WGS) entry which is preliminary data.</text>
</comment>
<organism evidence="11 13">
    <name type="scientific">Halarchaeum rubridurum</name>
    <dbReference type="NCBI Taxonomy" id="489911"/>
    <lineage>
        <taxon>Archaea</taxon>
        <taxon>Methanobacteriati</taxon>
        <taxon>Methanobacteriota</taxon>
        <taxon>Stenosarchaea group</taxon>
        <taxon>Halobacteria</taxon>
        <taxon>Halobacteriales</taxon>
        <taxon>Halobacteriaceae</taxon>
    </lineage>
</organism>
<dbReference type="InterPro" id="IPR045854">
    <property type="entry name" value="NO2/SO3_Rdtase_4Fe4S_sf"/>
</dbReference>
<dbReference type="Gene3D" id="3.30.413.10">
    <property type="entry name" value="Sulfite Reductase Hemoprotein, domain 1"/>
    <property type="match status" value="2"/>
</dbReference>
<dbReference type="Gene3D" id="3.90.480.20">
    <property type="match status" value="1"/>
</dbReference>
<evidence type="ECO:0000256" key="4">
    <source>
        <dbReference type="ARBA" id="ARBA00022723"/>
    </source>
</evidence>
<reference evidence="11" key="2">
    <citation type="submission" date="2020-09" db="EMBL/GenBank/DDBJ databases">
        <authorList>
            <person name="Sun Q."/>
            <person name="Ohkuma M."/>
        </authorList>
    </citation>
    <scope>NUCLEOTIDE SEQUENCE</scope>
    <source>
        <strain evidence="11">JCM 16108</strain>
    </source>
</reference>
<evidence type="ECO:0000256" key="1">
    <source>
        <dbReference type="ARBA" id="ARBA00010429"/>
    </source>
</evidence>
<dbReference type="InterPro" id="IPR006066">
    <property type="entry name" value="NO2/SO3_Rdtase_FeS/sirohaem_BS"/>
</dbReference>
<dbReference type="InterPro" id="IPR051329">
    <property type="entry name" value="NIR_SIR_4Fe-4S"/>
</dbReference>
<gene>
    <name evidence="11" type="primary">nirA</name>
    <name evidence="11" type="ORF">GCM10009017_07760</name>
    <name evidence="12" type="ORF">J2752_001738</name>
</gene>
<evidence type="ECO:0000259" key="9">
    <source>
        <dbReference type="Pfam" id="PF01077"/>
    </source>
</evidence>
<evidence type="ECO:0000256" key="7">
    <source>
        <dbReference type="ARBA" id="ARBA00023014"/>
    </source>
</evidence>
<dbReference type="InterPro" id="IPR006067">
    <property type="entry name" value="NO2/SO3_Rdtase_4Fe4S_dom"/>
</dbReference>
<dbReference type="EMBL" id="JAGGKO010000002">
    <property type="protein sequence ID" value="MBP1954826.1"/>
    <property type="molecule type" value="Genomic_DNA"/>
</dbReference>
<dbReference type="AlphaFoldDB" id="A0A830FTS4"/>
<name>A0A830FTS4_9EURY</name>
<reference evidence="11" key="1">
    <citation type="journal article" date="2014" name="Int. J. Syst. Evol. Microbiol.">
        <title>Complete genome sequence of Corynebacterium casei LMG S-19264T (=DSM 44701T), isolated from a smear-ripened cheese.</title>
        <authorList>
            <consortium name="US DOE Joint Genome Institute (JGI-PGF)"/>
            <person name="Walter F."/>
            <person name="Albersmeier A."/>
            <person name="Kalinowski J."/>
            <person name="Ruckert C."/>
        </authorList>
    </citation>
    <scope>NUCLEOTIDE SEQUENCE</scope>
    <source>
        <strain evidence="11">JCM 16108</strain>
    </source>
</reference>
<reference evidence="12" key="3">
    <citation type="submission" date="2021-03" db="EMBL/GenBank/DDBJ databases">
        <title>Genomic Encyclopedia of Type Strains, Phase IV (KMG-IV): sequencing the most valuable type-strain genomes for metagenomic binning, comparative biology and taxonomic classification.</title>
        <authorList>
            <person name="Goeker M."/>
        </authorList>
    </citation>
    <scope>NUCLEOTIDE SEQUENCE</scope>
    <source>
        <strain evidence="12">DSM 22443</strain>
    </source>
</reference>
<protein>
    <submittedName>
        <fullName evidence="11">Ferredoxin--nitrite reductase</fullName>
    </submittedName>
    <submittedName>
        <fullName evidence="12">Ferredoxin-nitrite reductase</fullName>
        <ecNumber evidence="12">1.7.7.1</ecNumber>
    </submittedName>
</protein>
<evidence type="ECO:0000313" key="12">
    <source>
        <dbReference type="EMBL" id="MBP1954826.1"/>
    </source>
</evidence>
<evidence type="ECO:0000256" key="5">
    <source>
        <dbReference type="ARBA" id="ARBA00023002"/>
    </source>
</evidence>
<dbReference type="Pfam" id="PF03460">
    <property type="entry name" value="NIR_SIR_ferr"/>
    <property type="match status" value="3"/>
</dbReference>
<feature type="domain" description="Nitrite/sulphite reductase 4Fe-4S" evidence="9">
    <location>
        <begin position="138"/>
        <end position="294"/>
    </location>
</feature>
<feature type="region of interest" description="Disordered" evidence="8">
    <location>
        <begin position="567"/>
        <end position="590"/>
    </location>
</feature>
<dbReference type="Proteomes" id="UP000614609">
    <property type="component" value="Unassembled WGS sequence"/>
</dbReference>
<dbReference type="PANTHER" id="PTHR32439:SF0">
    <property type="entry name" value="FERREDOXIN--NITRITE REDUCTASE, CHLOROPLASTIC"/>
    <property type="match status" value="1"/>
</dbReference>
<keyword evidence="2" id="KW-0004">4Fe-4S</keyword>
<evidence type="ECO:0000256" key="8">
    <source>
        <dbReference type="SAM" id="MobiDB-lite"/>
    </source>
</evidence>
<feature type="domain" description="Nitrite/sulphite reductase 4Fe-4S" evidence="9">
    <location>
        <begin position="404"/>
        <end position="548"/>
    </location>
</feature>
<evidence type="ECO:0000313" key="13">
    <source>
        <dbReference type="Proteomes" id="UP000614609"/>
    </source>
</evidence>
<dbReference type="InterPro" id="IPR005117">
    <property type="entry name" value="NiRdtase/SiRdtase_haem-b_fer"/>
</dbReference>
<feature type="domain" description="Nitrite/Sulfite reductase ferredoxin-like" evidence="10">
    <location>
        <begin position="329"/>
        <end position="390"/>
    </location>
</feature>
<dbReference type="Proteomes" id="UP000765891">
    <property type="component" value="Unassembled WGS sequence"/>
</dbReference>
<accession>A0A830FTS4</accession>
<keyword evidence="6" id="KW-0408">Iron</keyword>
<dbReference type="SUPFAM" id="SSF55124">
    <property type="entry name" value="Nitrite/Sulfite reductase N-terminal domain-like"/>
    <property type="match status" value="2"/>
</dbReference>